<gene>
    <name evidence="2" type="ORF">CCH79_00021063</name>
</gene>
<feature type="non-terminal residue" evidence="2">
    <location>
        <position position="75"/>
    </location>
</feature>
<dbReference type="EMBL" id="NHOQ01001907">
    <property type="protein sequence ID" value="PWA21313.1"/>
    <property type="molecule type" value="Genomic_DNA"/>
</dbReference>
<dbReference type="Proteomes" id="UP000250572">
    <property type="component" value="Unassembled WGS sequence"/>
</dbReference>
<feature type="chain" id="PRO_5016385108" evidence="1">
    <location>
        <begin position="20"/>
        <end position="75"/>
    </location>
</feature>
<evidence type="ECO:0000256" key="1">
    <source>
        <dbReference type="SAM" id="SignalP"/>
    </source>
</evidence>
<proteinExistence type="predicted"/>
<evidence type="ECO:0000313" key="2">
    <source>
        <dbReference type="EMBL" id="PWA21313.1"/>
    </source>
</evidence>
<keyword evidence="3" id="KW-1185">Reference proteome</keyword>
<reference evidence="2 3" key="1">
    <citation type="journal article" date="2018" name="G3 (Bethesda)">
        <title>A High-Quality Reference Genome for the Invasive Mosquitofish Gambusia affinis Using a Chicago Library.</title>
        <authorList>
            <person name="Hoffberg S.L."/>
            <person name="Troendle N.J."/>
            <person name="Glenn T.C."/>
            <person name="Mahmud O."/>
            <person name="Louha S."/>
            <person name="Chalopin D."/>
            <person name="Bennetzen J.L."/>
            <person name="Mauricio R."/>
        </authorList>
    </citation>
    <scope>NUCLEOTIDE SEQUENCE [LARGE SCALE GENOMIC DNA]</scope>
    <source>
        <strain evidence="2">NE01/NJP1002.9</strain>
        <tissue evidence="2">Muscle</tissue>
    </source>
</reference>
<sequence length="75" mass="7993">MKALRVGLTLEQLVACLLSHEATQQVSCSHGNALGQAVDSSLSEAGRLQAAAAGSYLRDVLFSNVFSSDMRRARQ</sequence>
<dbReference type="Gene3D" id="3.40.50.1240">
    <property type="entry name" value="Phosphoglycerate mutase-like"/>
    <property type="match status" value="1"/>
</dbReference>
<organism evidence="2 3">
    <name type="scientific">Gambusia affinis</name>
    <name type="common">Western mosquitofish</name>
    <name type="synonym">Heterandria affinis</name>
    <dbReference type="NCBI Taxonomy" id="33528"/>
    <lineage>
        <taxon>Eukaryota</taxon>
        <taxon>Metazoa</taxon>
        <taxon>Chordata</taxon>
        <taxon>Craniata</taxon>
        <taxon>Vertebrata</taxon>
        <taxon>Euteleostomi</taxon>
        <taxon>Actinopterygii</taxon>
        <taxon>Neopterygii</taxon>
        <taxon>Teleostei</taxon>
        <taxon>Neoteleostei</taxon>
        <taxon>Acanthomorphata</taxon>
        <taxon>Ovalentaria</taxon>
        <taxon>Atherinomorphae</taxon>
        <taxon>Cyprinodontiformes</taxon>
        <taxon>Poeciliidae</taxon>
        <taxon>Poeciliinae</taxon>
        <taxon>Gambusia</taxon>
    </lineage>
</organism>
<feature type="signal peptide" evidence="1">
    <location>
        <begin position="1"/>
        <end position="19"/>
    </location>
</feature>
<accession>A0A315VEK7</accession>
<evidence type="ECO:0000313" key="3">
    <source>
        <dbReference type="Proteomes" id="UP000250572"/>
    </source>
</evidence>
<dbReference type="AlphaFoldDB" id="A0A315VEK7"/>
<dbReference type="Pfam" id="PF00300">
    <property type="entry name" value="His_Phos_1"/>
    <property type="match status" value="1"/>
</dbReference>
<name>A0A315VEK7_GAMAF</name>
<dbReference type="InterPro" id="IPR029033">
    <property type="entry name" value="His_PPase_superfam"/>
</dbReference>
<dbReference type="CDD" id="cd07067">
    <property type="entry name" value="HP_PGM_like"/>
    <property type="match status" value="1"/>
</dbReference>
<dbReference type="SUPFAM" id="SSF53254">
    <property type="entry name" value="Phosphoglycerate mutase-like"/>
    <property type="match status" value="1"/>
</dbReference>
<protein>
    <submittedName>
        <fullName evidence="2">Uncharacterized protein</fullName>
    </submittedName>
</protein>
<comment type="caution">
    <text evidence="2">The sequence shown here is derived from an EMBL/GenBank/DDBJ whole genome shotgun (WGS) entry which is preliminary data.</text>
</comment>
<keyword evidence="1" id="KW-0732">Signal</keyword>
<dbReference type="InterPro" id="IPR013078">
    <property type="entry name" value="His_Pase_superF_clade-1"/>
</dbReference>